<keyword evidence="3" id="KW-0808">Transferase</keyword>
<dbReference type="InterPro" id="IPR010559">
    <property type="entry name" value="Sig_transdc_His_kin_internal"/>
</dbReference>
<gene>
    <name evidence="3" type="ORF">OG563_38515</name>
</gene>
<dbReference type="InterPro" id="IPR036890">
    <property type="entry name" value="HATPase_C_sf"/>
</dbReference>
<dbReference type="GO" id="GO:0016301">
    <property type="term" value="F:kinase activity"/>
    <property type="evidence" value="ECO:0007669"/>
    <property type="project" value="UniProtKB-KW"/>
</dbReference>
<dbReference type="SUPFAM" id="SSF55874">
    <property type="entry name" value="ATPase domain of HSP90 chaperone/DNA topoisomerase II/histidine kinase"/>
    <property type="match status" value="1"/>
</dbReference>
<dbReference type="Proteomes" id="UP001432062">
    <property type="component" value="Chromosome"/>
</dbReference>
<keyword evidence="3" id="KW-0418">Kinase</keyword>
<reference evidence="3" key="1">
    <citation type="submission" date="2022-10" db="EMBL/GenBank/DDBJ databases">
        <title>The complete genomes of actinobacterial strains from the NBC collection.</title>
        <authorList>
            <person name="Joergensen T.S."/>
            <person name="Alvarez Arevalo M."/>
            <person name="Sterndorff E.B."/>
            <person name="Faurdal D."/>
            <person name="Vuksanovic O."/>
            <person name="Mourched A.-S."/>
            <person name="Charusanti P."/>
            <person name="Shaw S."/>
            <person name="Blin K."/>
            <person name="Weber T."/>
        </authorList>
    </citation>
    <scope>NUCLEOTIDE SEQUENCE</scope>
    <source>
        <strain evidence="3">NBC_01482</strain>
    </source>
</reference>
<dbReference type="InterPro" id="IPR050640">
    <property type="entry name" value="Bact_2-comp_sensor_kinase"/>
</dbReference>
<evidence type="ECO:0000259" key="2">
    <source>
        <dbReference type="Pfam" id="PF06580"/>
    </source>
</evidence>
<dbReference type="InterPro" id="IPR003594">
    <property type="entry name" value="HATPase_dom"/>
</dbReference>
<dbReference type="PANTHER" id="PTHR34220">
    <property type="entry name" value="SENSOR HISTIDINE KINASE YPDA"/>
    <property type="match status" value="1"/>
</dbReference>
<dbReference type="EMBL" id="CP109441">
    <property type="protein sequence ID" value="WUV44967.1"/>
    <property type="molecule type" value="Genomic_DNA"/>
</dbReference>
<feature type="domain" description="Signal transduction histidine kinase internal region" evidence="2">
    <location>
        <begin position="148"/>
        <end position="226"/>
    </location>
</feature>
<sequence length="352" mass="37409">MAMPWLPLRRGSRQVDPIAVLALARRIAGDLAGGLSGPGGPSAARHIRRLLGVRAAGLADLSGEIIWAGHPSDATEAGDLVSEVLHTETGAGRPPLLAVPLDVDDEVAGVLVVDGQTDQSAVREVAWLVAHGLARGKLDASAEQAARSELRALRAEISPHFVYNALTVIAALVKSEPDRSRELMLDFADYNRYSLAHHGEYTTVAEEFHAIETYLTLQRAVLGDRLRVQIRVAPDVLAVPLPYLVLQPLVENAIRHGIEPRGEGGTVQVHGEAQGSDCVISIEDDGVGMDPVWAETVLAGKGVAGSVGLTNVDKRLRTVYGSWHGLVVETAPGAGTRVLVRVPRFQPGVMPS</sequence>
<dbReference type="Pfam" id="PF02518">
    <property type="entry name" value="HATPase_c"/>
    <property type="match status" value="1"/>
</dbReference>
<feature type="domain" description="Histidine kinase/HSP90-like ATPase" evidence="1">
    <location>
        <begin position="243"/>
        <end position="344"/>
    </location>
</feature>
<organism evidence="3 4">
    <name type="scientific">Nocardia vinacea</name>
    <dbReference type="NCBI Taxonomy" id="96468"/>
    <lineage>
        <taxon>Bacteria</taxon>
        <taxon>Bacillati</taxon>
        <taxon>Actinomycetota</taxon>
        <taxon>Actinomycetes</taxon>
        <taxon>Mycobacteriales</taxon>
        <taxon>Nocardiaceae</taxon>
        <taxon>Nocardia</taxon>
    </lineage>
</organism>
<proteinExistence type="predicted"/>
<accession>A0ABZ1YP26</accession>
<keyword evidence="4" id="KW-1185">Reference proteome</keyword>
<dbReference type="PANTHER" id="PTHR34220:SF7">
    <property type="entry name" value="SENSOR HISTIDINE KINASE YPDA"/>
    <property type="match status" value="1"/>
</dbReference>
<protein>
    <submittedName>
        <fullName evidence="3">Histidine kinase</fullName>
    </submittedName>
</protein>
<dbReference type="Gene3D" id="3.30.565.10">
    <property type="entry name" value="Histidine kinase-like ATPase, C-terminal domain"/>
    <property type="match status" value="1"/>
</dbReference>
<dbReference type="Pfam" id="PF06580">
    <property type="entry name" value="His_kinase"/>
    <property type="match status" value="1"/>
</dbReference>
<evidence type="ECO:0000313" key="4">
    <source>
        <dbReference type="Proteomes" id="UP001432062"/>
    </source>
</evidence>
<evidence type="ECO:0000259" key="1">
    <source>
        <dbReference type="Pfam" id="PF02518"/>
    </source>
</evidence>
<dbReference type="RefSeq" id="WP_329408234.1">
    <property type="nucleotide sequence ID" value="NZ_CP109441.1"/>
</dbReference>
<name>A0ABZ1YP26_9NOCA</name>
<evidence type="ECO:0000313" key="3">
    <source>
        <dbReference type="EMBL" id="WUV44967.1"/>
    </source>
</evidence>